<evidence type="ECO:0000313" key="7">
    <source>
        <dbReference type="Proteomes" id="UP001596378"/>
    </source>
</evidence>
<proteinExistence type="predicted"/>
<dbReference type="InterPro" id="IPR011990">
    <property type="entry name" value="TPR-like_helical_dom_sf"/>
</dbReference>
<dbReference type="SUPFAM" id="SSF46894">
    <property type="entry name" value="C-terminal effector domain of the bipartite response regulators"/>
    <property type="match status" value="1"/>
</dbReference>
<feature type="coiled-coil region" evidence="4">
    <location>
        <begin position="415"/>
        <end position="442"/>
    </location>
</feature>
<dbReference type="InterPro" id="IPR016032">
    <property type="entry name" value="Sig_transdc_resp-reg_C-effctor"/>
</dbReference>
<dbReference type="Pfam" id="PF25873">
    <property type="entry name" value="WHD_MalT"/>
    <property type="match status" value="1"/>
</dbReference>
<dbReference type="Pfam" id="PF00196">
    <property type="entry name" value="GerE"/>
    <property type="match status" value="1"/>
</dbReference>
<evidence type="ECO:0000259" key="5">
    <source>
        <dbReference type="PROSITE" id="PS50043"/>
    </source>
</evidence>
<dbReference type="Pfam" id="PF13191">
    <property type="entry name" value="AAA_16"/>
    <property type="match status" value="1"/>
</dbReference>
<dbReference type="PROSITE" id="PS50043">
    <property type="entry name" value="HTH_LUXR_2"/>
    <property type="match status" value="1"/>
</dbReference>
<dbReference type="Gene3D" id="3.40.50.300">
    <property type="entry name" value="P-loop containing nucleotide triphosphate hydrolases"/>
    <property type="match status" value="1"/>
</dbReference>
<keyword evidence="3" id="KW-0804">Transcription</keyword>
<keyword evidence="7" id="KW-1185">Reference proteome</keyword>
<dbReference type="RefSeq" id="WP_378050941.1">
    <property type="nucleotide sequence ID" value="NZ_JBHMDN010000031.1"/>
</dbReference>
<accession>A0ABW2FMT8</accession>
<keyword evidence="4" id="KW-0175">Coiled coil</keyword>
<dbReference type="PANTHER" id="PTHR44688">
    <property type="entry name" value="DNA-BINDING TRANSCRIPTIONAL ACTIVATOR DEVR_DOSR"/>
    <property type="match status" value="1"/>
</dbReference>
<gene>
    <name evidence="6" type="ORF">ACFQMJ_30055</name>
</gene>
<evidence type="ECO:0000313" key="6">
    <source>
        <dbReference type="EMBL" id="MFC7152802.1"/>
    </source>
</evidence>
<dbReference type="SMART" id="SM00421">
    <property type="entry name" value="HTH_LUXR"/>
    <property type="match status" value="1"/>
</dbReference>
<evidence type="ECO:0000256" key="4">
    <source>
        <dbReference type="SAM" id="Coils"/>
    </source>
</evidence>
<keyword evidence="1" id="KW-0805">Transcription regulation</keyword>
<dbReference type="Gene3D" id="1.25.40.10">
    <property type="entry name" value="Tetratricopeptide repeat domain"/>
    <property type="match status" value="1"/>
</dbReference>
<evidence type="ECO:0000256" key="1">
    <source>
        <dbReference type="ARBA" id="ARBA00023015"/>
    </source>
</evidence>
<comment type="caution">
    <text evidence="6">The sequence shown here is derived from an EMBL/GenBank/DDBJ whole genome shotgun (WGS) entry which is preliminary data.</text>
</comment>
<dbReference type="PRINTS" id="PR00038">
    <property type="entry name" value="HTHLUXR"/>
</dbReference>
<dbReference type="InterPro" id="IPR059106">
    <property type="entry name" value="WHD_MalT"/>
</dbReference>
<dbReference type="InterPro" id="IPR036388">
    <property type="entry name" value="WH-like_DNA-bd_sf"/>
</dbReference>
<keyword evidence="2" id="KW-0238">DNA-binding</keyword>
<reference evidence="7" key="1">
    <citation type="journal article" date="2019" name="Int. J. Syst. Evol. Microbiol.">
        <title>The Global Catalogue of Microorganisms (GCM) 10K type strain sequencing project: providing services to taxonomists for standard genome sequencing and annotation.</title>
        <authorList>
            <consortium name="The Broad Institute Genomics Platform"/>
            <consortium name="The Broad Institute Genome Sequencing Center for Infectious Disease"/>
            <person name="Wu L."/>
            <person name="Ma J."/>
        </authorList>
    </citation>
    <scope>NUCLEOTIDE SEQUENCE [LARGE SCALE GENOMIC DNA]</scope>
    <source>
        <strain evidence="7">KCTC 12907</strain>
    </source>
</reference>
<dbReference type="InterPro" id="IPR000792">
    <property type="entry name" value="Tscrpt_reg_LuxR_C"/>
</dbReference>
<dbReference type="InterPro" id="IPR027417">
    <property type="entry name" value="P-loop_NTPase"/>
</dbReference>
<dbReference type="InterPro" id="IPR041617">
    <property type="entry name" value="TPR_MalT"/>
</dbReference>
<feature type="domain" description="HTH luxR-type" evidence="5">
    <location>
        <begin position="787"/>
        <end position="852"/>
    </location>
</feature>
<evidence type="ECO:0000256" key="3">
    <source>
        <dbReference type="ARBA" id="ARBA00023163"/>
    </source>
</evidence>
<dbReference type="Gene3D" id="1.10.10.10">
    <property type="entry name" value="Winged helix-like DNA-binding domain superfamily/Winged helix DNA-binding domain"/>
    <property type="match status" value="1"/>
</dbReference>
<dbReference type="SUPFAM" id="SSF52540">
    <property type="entry name" value="P-loop containing nucleoside triphosphate hydrolases"/>
    <property type="match status" value="1"/>
</dbReference>
<dbReference type="Proteomes" id="UP001596378">
    <property type="component" value="Unassembled WGS sequence"/>
</dbReference>
<evidence type="ECO:0000256" key="2">
    <source>
        <dbReference type="ARBA" id="ARBA00023125"/>
    </source>
</evidence>
<sequence length="865" mass="99398">MVIETKLNIPKARTALVARPRLHGRLERGLGVKLTLITAPAGYGKTTLMAEWAAQLEGPVAWISLDRQDRQGLRFWHHTIAALKRALPSFDDESVVRCATADPSGETFVAALLNSLNRVAESTVIVWDDFHYADDPLLLRGIGYLLECLPDHLHLYMASRICPALPLAKMRAAGTLNELDLSELAFTAQESFVFFNENQKMSLTEQEMEVVLRQTEGWAAGMRLIALSSHDQTGRAMIIQGLIGEHRNIADYFFEEVFHLQSRDVQQFLLRTSILERMNAELCQAVTEIDRCHEILQQLDQMSLFLIPLDKKREWYRYHHLFQDFLRLKLYDQGQMLQQDLHLASGDWLAAHDHSAEAMEHYLAGEHNRQALNLLERLMPGLMQSDLDAFLRWANRIPDDLLYDKLSVLTSVLTAMLLTGKIDAAKEKIRRASEQLARMQSELPESALQQFRSGLLVAQMQCAYFDKDFDTEIYLAERVVSEFPDGVHLTNLGCEGDLQIPVWALVDTLGNMKEQVSVYRRYLAVWTGIRHYFAEADVNMGYGEYMYEWNRLEEAERHWERTKQLGEAYHNPIAIAFGHILLAKLACARGQFDRMNQLLNDVEEKIEPRLYPNLNAYIDVYQAYIRWMAGDVPKAMRWLQRTNLRWKDEIPSTMLLEYGTLACLLMEQGKLNEAEFLLGRLIHAAERSGRKRDRLRLLIQHSLLAERQGNTMLSMDRLEEVLSWAEPEGYLRTFIDAGSPLMALLRQYFKIRQKQHRQQKHKVSLAYVKRLLKYEPFVYGGGETEVGLSLDIHLTAKEEAILQLLTTDLTNQQIASRQGVSISTVKTHIANLYDKLRVHNRMAALERAKQRGLLPQQDEGSNGIR</sequence>
<organism evidence="6 7">
    <name type="scientific">Cohnella cellulosilytica</name>
    <dbReference type="NCBI Taxonomy" id="986710"/>
    <lineage>
        <taxon>Bacteria</taxon>
        <taxon>Bacillati</taxon>
        <taxon>Bacillota</taxon>
        <taxon>Bacilli</taxon>
        <taxon>Bacillales</taxon>
        <taxon>Paenibacillaceae</taxon>
        <taxon>Cohnella</taxon>
    </lineage>
</organism>
<protein>
    <submittedName>
        <fullName evidence="6">LuxR C-terminal-related transcriptional regulator</fullName>
    </submittedName>
</protein>
<dbReference type="InterPro" id="IPR041664">
    <property type="entry name" value="AAA_16"/>
</dbReference>
<dbReference type="Pfam" id="PF17874">
    <property type="entry name" value="TPR_MalT"/>
    <property type="match status" value="1"/>
</dbReference>
<name>A0ABW2FMT8_9BACL</name>
<dbReference type="PANTHER" id="PTHR44688:SF16">
    <property type="entry name" value="DNA-BINDING TRANSCRIPTIONAL ACTIVATOR DEVR_DOSR"/>
    <property type="match status" value="1"/>
</dbReference>
<dbReference type="CDD" id="cd06170">
    <property type="entry name" value="LuxR_C_like"/>
    <property type="match status" value="1"/>
</dbReference>
<dbReference type="EMBL" id="JBHTAI010000026">
    <property type="protein sequence ID" value="MFC7152802.1"/>
    <property type="molecule type" value="Genomic_DNA"/>
</dbReference>
<dbReference type="SUPFAM" id="SSF48452">
    <property type="entry name" value="TPR-like"/>
    <property type="match status" value="1"/>
</dbReference>